<keyword evidence="3" id="KW-1003">Cell membrane</keyword>
<dbReference type="RefSeq" id="WP_174630044.1">
    <property type="nucleotide sequence ID" value="NZ_CP049074.1"/>
</dbReference>
<gene>
    <name evidence="9" type="ORF">GWK48_04555</name>
</gene>
<evidence type="ECO:0000256" key="2">
    <source>
        <dbReference type="ARBA" id="ARBA00010157"/>
    </source>
</evidence>
<protein>
    <submittedName>
        <fullName evidence="9">MMPL family transporter</fullName>
    </submittedName>
</protein>
<feature type="transmembrane region" description="Helical" evidence="7">
    <location>
        <begin position="336"/>
        <end position="357"/>
    </location>
</feature>
<evidence type="ECO:0000256" key="1">
    <source>
        <dbReference type="ARBA" id="ARBA00004651"/>
    </source>
</evidence>
<keyword evidence="6 7" id="KW-0472">Membrane</keyword>
<dbReference type="Proteomes" id="UP000509301">
    <property type="component" value="Chromosome"/>
</dbReference>
<keyword evidence="10" id="KW-1185">Reference proteome</keyword>
<sequence length="820" mass="91603">MKYVIPWILLMLLLAPIALQAQNYFVYSDSPFLSSQYKSVVAENIVKTYFNVSSESDIYVIINGTYNHSLDSLENVTKYLPGARILTPYEILKQYNEKYLEEIQPLLNETESKLTYAHMIFLNLTQLRSDLLKNISTFLYQLNVTYGIPLGKNVNAPPQVIEEYKTYYLLALNNQSTINASRLAGYLTFKDPYVIFFGFNNYTNKSLAISFLKNFSNYSLLIYLLTGQKLPTDALEDPGNFSLSLIEEQIPPPNLSLQEFHRNDSWLFIVQVPSNESLNAVNLFMGKVNGIVTGHLPIYAQSEMYTDQNLRIIDFVTVTLVGILLVLLLRSLAPILILVGSAVVGIEVAYAILIFLGNFGYHIYYISGLVIPPIVFGIAIDYSLLFIYRYFEELREGTKDPLKKAFRTAGRGAIFSGLSITLAFLSFLISSSPLLKNIGVALTVSSISSLLPSVLFTYSALLGMSTKTLAFPRKNVPNPSDSRSKYLSFMVNLSISKKYLVVLAMVVLSVLSIAVFMTHQTNVNANEIVPSNAESIVGLQEISKMFNYSTDYGILRGNPNSSYGYILNISKEAIDRGALVYGPASFGDKVFSSPSVLGNYFYRDGYTLIEFLIPYPVFSNGAINFTKWIISTNLLVGGSNAQRVDIVSNTVHVYYSFTLPMTIILILVYLGLLLRSIALPVRLVLSLLFSSLVGVAVMFLVFGNTYWLSPLIVFALLFSLGIDYDMFIVLRIKEETGVEDERVRKGVEKTGLVVTAAGLILSGAFFSLVAVNMMFLREIGFSVGFSILFDTFIVRPLIVPAIMSILGKYNWWPGIRKNRA</sequence>
<proteinExistence type="inferred from homology"/>
<dbReference type="PANTHER" id="PTHR33406:SF6">
    <property type="entry name" value="MEMBRANE PROTEIN YDGH-RELATED"/>
    <property type="match status" value="1"/>
</dbReference>
<dbReference type="OrthoDB" id="42357at2157"/>
<evidence type="ECO:0000256" key="7">
    <source>
        <dbReference type="SAM" id="Phobius"/>
    </source>
</evidence>
<feature type="transmembrane region" description="Helical" evidence="7">
    <location>
        <begin position="363"/>
        <end position="391"/>
    </location>
</feature>
<evidence type="ECO:0000313" key="10">
    <source>
        <dbReference type="Proteomes" id="UP000509301"/>
    </source>
</evidence>
<name>A0A6N0NWN3_9CREN</name>
<dbReference type="GO" id="GO:0005886">
    <property type="term" value="C:plasma membrane"/>
    <property type="evidence" value="ECO:0007669"/>
    <property type="project" value="UniProtKB-SubCell"/>
</dbReference>
<keyword evidence="4 7" id="KW-0812">Transmembrane</keyword>
<feature type="transmembrane region" description="Helical" evidence="7">
    <location>
        <begin position="499"/>
        <end position="517"/>
    </location>
</feature>
<reference evidence="9 10" key="1">
    <citation type="submission" date="2020-02" db="EMBL/GenBank/DDBJ databases">
        <title>Comparative genome analysis reveals the metabolism and evolution of the thermophilic archaeal genus Metallosphaera.</title>
        <authorList>
            <person name="Jiang C."/>
        </authorList>
    </citation>
    <scope>NUCLEOTIDE SEQUENCE [LARGE SCALE GENOMIC DNA]</scope>
    <source>
        <strain evidence="9 10">Ric-A</strain>
    </source>
</reference>
<dbReference type="AlphaFoldDB" id="A0A6N0NWN3"/>
<comment type="similarity">
    <text evidence="2">Belongs to the resistance-nodulation-cell division (RND) (TC 2.A.6) family. MmpL subfamily.</text>
</comment>
<dbReference type="InterPro" id="IPR050545">
    <property type="entry name" value="Mycobact_MmpL"/>
</dbReference>
<evidence type="ECO:0000256" key="3">
    <source>
        <dbReference type="ARBA" id="ARBA00022475"/>
    </source>
</evidence>
<dbReference type="KEGG" id="mten:GWK48_04555"/>
<feature type="domain" description="Membrane transport protein MMPL" evidence="8">
    <location>
        <begin position="292"/>
        <end position="474"/>
    </location>
</feature>
<feature type="transmembrane region" description="Helical" evidence="7">
    <location>
        <begin position="681"/>
        <end position="702"/>
    </location>
</feature>
<comment type="subcellular location">
    <subcellularLocation>
        <location evidence="1">Cell membrane</location>
        <topology evidence="1">Multi-pass membrane protein</topology>
    </subcellularLocation>
</comment>
<accession>A0A6N0NWN3</accession>
<dbReference type="InterPro" id="IPR004869">
    <property type="entry name" value="MMPL_dom"/>
</dbReference>
<feature type="transmembrane region" description="Helical" evidence="7">
    <location>
        <begin position="751"/>
        <end position="775"/>
    </location>
</feature>
<dbReference type="PANTHER" id="PTHR33406">
    <property type="entry name" value="MEMBRANE PROTEIN MJ1562-RELATED"/>
    <property type="match status" value="1"/>
</dbReference>
<evidence type="ECO:0000256" key="5">
    <source>
        <dbReference type="ARBA" id="ARBA00022989"/>
    </source>
</evidence>
<evidence type="ECO:0000313" key="9">
    <source>
        <dbReference type="EMBL" id="QKQ99757.1"/>
    </source>
</evidence>
<dbReference type="SUPFAM" id="SSF82866">
    <property type="entry name" value="Multidrug efflux transporter AcrB transmembrane domain"/>
    <property type="match status" value="2"/>
</dbReference>
<keyword evidence="5 7" id="KW-1133">Transmembrane helix</keyword>
<feature type="domain" description="Membrane transport protein MMPL" evidence="8">
    <location>
        <begin position="656"/>
        <end position="816"/>
    </location>
</feature>
<feature type="transmembrane region" description="Helical" evidence="7">
    <location>
        <begin position="653"/>
        <end position="674"/>
    </location>
</feature>
<evidence type="ECO:0000259" key="8">
    <source>
        <dbReference type="Pfam" id="PF03176"/>
    </source>
</evidence>
<evidence type="ECO:0000256" key="4">
    <source>
        <dbReference type="ARBA" id="ARBA00022692"/>
    </source>
</evidence>
<dbReference type="Pfam" id="PF03176">
    <property type="entry name" value="MMPL"/>
    <property type="match status" value="2"/>
</dbReference>
<feature type="transmembrane region" description="Helical" evidence="7">
    <location>
        <begin position="310"/>
        <end position="329"/>
    </location>
</feature>
<dbReference type="Gene3D" id="1.20.1640.10">
    <property type="entry name" value="Multidrug efflux transporter AcrB transmembrane domain"/>
    <property type="match status" value="2"/>
</dbReference>
<feature type="transmembrane region" description="Helical" evidence="7">
    <location>
        <begin position="781"/>
        <end position="807"/>
    </location>
</feature>
<feature type="transmembrane region" description="Helical" evidence="7">
    <location>
        <begin position="438"/>
        <end position="464"/>
    </location>
</feature>
<organism evidence="9 10">
    <name type="scientific">Metallosphaera tengchongensis</name>
    <dbReference type="NCBI Taxonomy" id="1532350"/>
    <lineage>
        <taxon>Archaea</taxon>
        <taxon>Thermoproteota</taxon>
        <taxon>Thermoprotei</taxon>
        <taxon>Sulfolobales</taxon>
        <taxon>Sulfolobaceae</taxon>
        <taxon>Metallosphaera</taxon>
    </lineage>
</organism>
<feature type="transmembrane region" description="Helical" evidence="7">
    <location>
        <begin position="412"/>
        <end position="432"/>
    </location>
</feature>
<evidence type="ECO:0000256" key="6">
    <source>
        <dbReference type="ARBA" id="ARBA00023136"/>
    </source>
</evidence>
<feature type="transmembrane region" description="Helical" evidence="7">
    <location>
        <begin position="708"/>
        <end position="730"/>
    </location>
</feature>
<dbReference type="EMBL" id="CP049074">
    <property type="protein sequence ID" value="QKQ99757.1"/>
    <property type="molecule type" value="Genomic_DNA"/>
</dbReference>
<dbReference type="GeneID" id="55641195"/>